<dbReference type="InterPro" id="IPR042185">
    <property type="entry name" value="Serpin_sf_2"/>
</dbReference>
<evidence type="ECO:0000256" key="2">
    <source>
        <dbReference type="ARBA" id="ARBA00022690"/>
    </source>
</evidence>
<dbReference type="InterPro" id="IPR036186">
    <property type="entry name" value="Serpin_sf"/>
</dbReference>
<feature type="compositionally biased region" description="Low complexity" evidence="5">
    <location>
        <begin position="431"/>
        <end position="459"/>
    </location>
</feature>
<dbReference type="KEGG" id="foc:113208895"/>
<dbReference type="Gene3D" id="2.30.39.10">
    <property type="entry name" value="Alpha-1-antitrypsin, domain 1"/>
    <property type="match status" value="1"/>
</dbReference>
<dbReference type="GO" id="GO:0005615">
    <property type="term" value="C:extracellular space"/>
    <property type="evidence" value="ECO:0007669"/>
    <property type="project" value="InterPro"/>
</dbReference>
<dbReference type="InterPro" id="IPR000215">
    <property type="entry name" value="Serpin_fam"/>
</dbReference>
<dbReference type="Gene3D" id="3.30.497.10">
    <property type="entry name" value="Antithrombin, subunit I, domain 2"/>
    <property type="match status" value="1"/>
</dbReference>
<feature type="chain" id="PRO_5026827603" evidence="6">
    <location>
        <begin position="20"/>
        <end position="488"/>
    </location>
</feature>
<dbReference type="PANTHER" id="PTHR11461">
    <property type="entry name" value="SERINE PROTEASE INHIBITOR, SERPIN"/>
    <property type="match status" value="1"/>
</dbReference>
<dbReference type="PANTHER" id="PTHR11461:SF211">
    <property type="entry name" value="GH10112P-RELATED"/>
    <property type="match status" value="1"/>
</dbReference>
<accession>A0A6J1SKW4</accession>
<keyword evidence="8" id="KW-1185">Reference proteome</keyword>
<dbReference type="InterPro" id="IPR042178">
    <property type="entry name" value="Serpin_sf_1"/>
</dbReference>
<evidence type="ECO:0000256" key="1">
    <source>
        <dbReference type="ARBA" id="ARBA00009500"/>
    </source>
</evidence>
<dbReference type="RefSeq" id="XP_026281929.1">
    <property type="nucleotide sequence ID" value="XM_026426144.2"/>
</dbReference>
<dbReference type="PROSITE" id="PS00284">
    <property type="entry name" value="SERPIN"/>
    <property type="match status" value="1"/>
</dbReference>
<dbReference type="InterPro" id="IPR023796">
    <property type="entry name" value="Serpin_dom"/>
</dbReference>
<feature type="domain" description="Serpin" evidence="7">
    <location>
        <begin position="53"/>
        <end position="428"/>
    </location>
</feature>
<feature type="region of interest" description="Disordered" evidence="5">
    <location>
        <begin position="431"/>
        <end position="488"/>
    </location>
</feature>
<protein>
    <submittedName>
        <fullName evidence="9">Serine protease inhibitor 42Dd-like</fullName>
    </submittedName>
</protein>
<evidence type="ECO:0000259" key="7">
    <source>
        <dbReference type="SMART" id="SM00093"/>
    </source>
</evidence>
<dbReference type="Pfam" id="PF00079">
    <property type="entry name" value="Serpin"/>
    <property type="match status" value="1"/>
</dbReference>
<dbReference type="OrthoDB" id="9518664at2759"/>
<evidence type="ECO:0000256" key="6">
    <source>
        <dbReference type="SAM" id="SignalP"/>
    </source>
</evidence>
<sequence length="488" mass="53575">MKLHLAASVVLCLCGLSLSQPRHGRLNHESPVVQYRQQQQREVAVDKFNFIDLELLELAAQNDAGNIVLSPVSVKTALSMLWEGADGSTADEIGAALRLTGRSRELQENKLHQYQKDLMFVKKTLKKGELVPSSTLELASQVFVSDKLALNPKYQEALAHYRATAQSVNMSDTMQSAAAVNKWVNMATHGLVPSLVEESSLSEETVMVLANAVYFQGKWQTAFDPDSTSSGTCFYPDTGECLKVQMMETMGTFKSKLVHELDATLLEMPYDDGRYSMLILLPERRDGMPQLMRNLLFGNLLQVLSKDDMEESDYVVLLPKFTIDYEADLVPFLQKLHVKDVFTPSANLTRMVKQDMAKLLEPAVSNVFHKAKIVVDERGAVAAGTSGALVVPLMGGPQPKFKADHPFLFFIRDSKTSSFLFAGRVSRPDEAPAVPAAPAAANESVPAAASPSASEPAVPLVSMRVQEMKPAPDAEQANIKFPSNSKQE</sequence>
<dbReference type="GO" id="GO:0004867">
    <property type="term" value="F:serine-type endopeptidase inhibitor activity"/>
    <property type="evidence" value="ECO:0007669"/>
    <property type="project" value="UniProtKB-KW"/>
</dbReference>
<comment type="similarity">
    <text evidence="1 4">Belongs to the serpin family.</text>
</comment>
<dbReference type="AlphaFoldDB" id="A0A6J1SKW4"/>
<dbReference type="GeneID" id="113208895"/>
<gene>
    <name evidence="9" type="primary">LOC113208895</name>
</gene>
<keyword evidence="2 9" id="KW-0646">Protease inhibitor</keyword>
<dbReference type="SMART" id="SM00093">
    <property type="entry name" value="SERPIN"/>
    <property type="match status" value="1"/>
</dbReference>
<dbReference type="SUPFAM" id="SSF56574">
    <property type="entry name" value="Serpins"/>
    <property type="match status" value="1"/>
</dbReference>
<feature type="signal peptide" evidence="6">
    <location>
        <begin position="1"/>
        <end position="19"/>
    </location>
</feature>
<name>A0A6J1SKW4_FRAOC</name>
<evidence type="ECO:0000256" key="3">
    <source>
        <dbReference type="ARBA" id="ARBA00022900"/>
    </source>
</evidence>
<dbReference type="InterPro" id="IPR023795">
    <property type="entry name" value="Serpin_CS"/>
</dbReference>
<reference evidence="9" key="1">
    <citation type="submission" date="2025-08" db="UniProtKB">
        <authorList>
            <consortium name="RefSeq"/>
        </authorList>
    </citation>
    <scope>IDENTIFICATION</scope>
    <source>
        <tissue evidence="9">Whole organism</tissue>
    </source>
</reference>
<proteinExistence type="inferred from homology"/>
<dbReference type="Proteomes" id="UP000504606">
    <property type="component" value="Unplaced"/>
</dbReference>
<evidence type="ECO:0000313" key="9">
    <source>
        <dbReference type="RefSeq" id="XP_026281929.1"/>
    </source>
</evidence>
<evidence type="ECO:0000313" key="8">
    <source>
        <dbReference type="Proteomes" id="UP000504606"/>
    </source>
</evidence>
<keyword evidence="3 9" id="KW-0722">Serine protease inhibitor</keyword>
<evidence type="ECO:0000256" key="5">
    <source>
        <dbReference type="SAM" id="MobiDB-lite"/>
    </source>
</evidence>
<evidence type="ECO:0000256" key="4">
    <source>
        <dbReference type="RuleBase" id="RU000411"/>
    </source>
</evidence>
<keyword evidence="6" id="KW-0732">Signal</keyword>
<organism evidence="8 9">
    <name type="scientific">Frankliniella occidentalis</name>
    <name type="common">Western flower thrips</name>
    <name type="synonym">Euthrips occidentalis</name>
    <dbReference type="NCBI Taxonomy" id="133901"/>
    <lineage>
        <taxon>Eukaryota</taxon>
        <taxon>Metazoa</taxon>
        <taxon>Ecdysozoa</taxon>
        <taxon>Arthropoda</taxon>
        <taxon>Hexapoda</taxon>
        <taxon>Insecta</taxon>
        <taxon>Pterygota</taxon>
        <taxon>Neoptera</taxon>
        <taxon>Paraneoptera</taxon>
        <taxon>Thysanoptera</taxon>
        <taxon>Terebrantia</taxon>
        <taxon>Thripoidea</taxon>
        <taxon>Thripidae</taxon>
        <taxon>Frankliniella</taxon>
    </lineage>
</organism>